<accession>A0ABW6E1Q6</accession>
<dbReference type="EMBL" id="JBHXPM010000023">
    <property type="protein sequence ID" value="MFD3958926.1"/>
    <property type="molecule type" value="Genomic_DNA"/>
</dbReference>
<evidence type="ECO:0000313" key="1">
    <source>
        <dbReference type="EMBL" id="MFD3958926.1"/>
    </source>
</evidence>
<organism evidence="1 2">
    <name type="scientific">Streptomyces bacillaris</name>
    <dbReference type="NCBI Taxonomy" id="68179"/>
    <lineage>
        <taxon>Bacteria</taxon>
        <taxon>Bacillati</taxon>
        <taxon>Actinomycetota</taxon>
        <taxon>Actinomycetes</taxon>
        <taxon>Kitasatosporales</taxon>
        <taxon>Streptomycetaceae</taxon>
        <taxon>Streptomyces</taxon>
    </lineage>
</organism>
<comment type="caution">
    <text evidence="1">The sequence shown here is derived from an EMBL/GenBank/DDBJ whole genome shotgun (WGS) entry which is preliminary data.</text>
</comment>
<protein>
    <submittedName>
        <fullName evidence="1">Uncharacterized protein</fullName>
    </submittedName>
</protein>
<reference evidence="1 2" key="1">
    <citation type="submission" date="2024-09" db="EMBL/GenBank/DDBJ databases">
        <title>The Natural Products Discovery Center: Release of the First 8490 Sequenced Strains for Exploring Actinobacteria Biosynthetic Diversity.</title>
        <authorList>
            <person name="Kalkreuter E."/>
            <person name="Kautsar S.A."/>
            <person name="Yang D."/>
            <person name="Bader C.D."/>
            <person name="Teijaro C.N."/>
            <person name="Fluegel L."/>
            <person name="Davis C.M."/>
            <person name="Simpson J.R."/>
            <person name="Lauterbach L."/>
            <person name="Steele A.D."/>
            <person name="Gui C."/>
            <person name="Meng S."/>
            <person name="Li G."/>
            <person name="Viehrig K."/>
            <person name="Ye F."/>
            <person name="Su P."/>
            <person name="Kiefer A.F."/>
            <person name="Nichols A."/>
            <person name="Cepeda A.J."/>
            <person name="Yan W."/>
            <person name="Fan B."/>
            <person name="Jiang Y."/>
            <person name="Adhikari A."/>
            <person name="Zheng C.-J."/>
            <person name="Schuster L."/>
            <person name="Cowan T.M."/>
            <person name="Smanski M.J."/>
            <person name="Chevrette M.G."/>
            <person name="De Carvalho L.P.S."/>
            <person name="Shen B."/>
        </authorList>
    </citation>
    <scope>NUCLEOTIDE SEQUENCE [LARGE SCALE GENOMIC DNA]</scope>
    <source>
        <strain evidence="1 2">NPDC058584</strain>
    </source>
</reference>
<name>A0ABW6E1Q6_9ACTN</name>
<sequence>MRIHGRGARVLNAARAPYVLDVRDDVPDVPYVRDVQDVPYVRDVVGAVHVLDGCKGSGHR</sequence>
<keyword evidence="2" id="KW-1185">Reference proteome</keyword>
<dbReference type="RefSeq" id="WP_141760838.1">
    <property type="nucleotide sequence ID" value="NZ_JBHVRE010000004.1"/>
</dbReference>
<proteinExistence type="predicted"/>
<dbReference type="Proteomes" id="UP001598300">
    <property type="component" value="Unassembled WGS sequence"/>
</dbReference>
<evidence type="ECO:0000313" key="2">
    <source>
        <dbReference type="Proteomes" id="UP001598300"/>
    </source>
</evidence>
<gene>
    <name evidence="1" type="ORF">ACFWR3_22985</name>
</gene>